<dbReference type="InterPro" id="IPR013078">
    <property type="entry name" value="His_Pase_superF_clade-1"/>
</dbReference>
<dbReference type="SMART" id="SM00855">
    <property type="entry name" value="PGAM"/>
    <property type="match status" value="1"/>
</dbReference>
<reference evidence="2" key="1">
    <citation type="journal article" date="2019" name="Int. J. Syst. Evol. Microbiol.">
        <title>The Global Catalogue of Microorganisms (GCM) 10K type strain sequencing project: providing services to taxonomists for standard genome sequencing and annotation.</title>
        <authorList>
            <consortium name="The Broad Institute Genomics Platform"/>
            <consortium name="The Broad Institute Genome Sequencing Center for Infectious Disease"/>
            <person name="Wu L."/>
            <person name="Ma J."/>
        </authorList>
    </citation>
    <scope>NUCLEOTIDE SEQUENCE [LARGE SCALE GENOMIC DNA]</scope>
    <source>
        <strain evidence="2">CGMCC 1.12371</strain>
    </source>
</reference>
<dbReference type="Pfam" id="PF00300">
    <property type="entry name" value="His_Phos_1"/>
    <property type="match status" value="1"/>
</dbReference>
<sequence>MNPDSPARRTLLLAGATLLCVPQARSQAGLVAFWHAAKQTSTVILMRHAQTEPGVGDPPGFRLDQCSSQRNLSDAGRAQAARVKVAFADQGITPAEVRSSAWCRCLDTARLAFGPATIWPAINSTFQGQGDPEQSKTQVLAAARAWRGPGPLVLVTHQVNISHITGAFTAMGEMLATRHVDGRLQVLARWLV</sequence>
<dbReference type="CDD" id="cd07040">
    <property type="entry name" value="HP"/>
    <property type="match status" value="1"/>
</dbReference>
<dbReference type="EMBL" id="JBHTCA010000008">
    <property type="protein sequence ID" value="MFC7409737.1"/>
    <property type="molecule type" value="Genomic_DNA"/>
</dbReference>
<keyword evidence="2" id="KW-1185">Reference proteome</keyword>
<accession>A0ABW2QL43</accession>
<dbReference type="InterPro" id="IPR029033">
    <property type="entry name" value="His_PPase_superfam"/>
</dbReference>
<protein>
    <submittedName>
        <fullName evidence="1">Histidine phosphatase family protein</fullName>
    </submittedName>
</protein>
<organism evidence="1 2">
    <name type="scientific">Hydrogenophaga atypica</name>
    <dbReference type="NCBI Taxonomy" id="249409"/>
    <lineage>
        <taxon>Bacteria</taxon>
        <taxon>Pseudomonadati</taxon>
        <taxon>Pseudomonadota</taxon>
        <taxon>Betaproteobacteria</taxon>
        <taxon>Burkholderiales</taxon>
        <taxon>Comamonadaceae</taxon>
        <taxon>Hydrogenophaga</taxon>
    </lineage>
</organism>
<evidence type="ECO:0000313" key="1">
    <source>
        <dbReference type="EMBL" id="MFC7409737.1"/>
    </source>
</evidence>
<gene>
    <name evidence="1" type="ORF">ACFQPB_12770</name>
</gene>
<evidence type="ECO:0000313" key="2">
    <source>
        <dbReference type="Proteomes" id="UP001596501"/>
    </source>
</evidence>
<dbReference type="Proteomes" id="UP001596501">
    <property type="component" value="Unassembled WGS sequence"/>
</dbReference>
<proteinExistence type="predicted"/>
<comment type="caution">
    <text evidence="1">The sequence shown here is derived from an EMBL/GenBank/DDBJ whole genome shotgun (WGS) entry which is preliminary data.</text>
</comment>
<name>A0ABW2QL43_9BURK</name>
<dbReference type="SUPFAM" id="SSF53254">
    <property type="entry name" value="Phosphoglycerate mutase-like"/>
    <property type="match status" value="1"/>
</dbReference>
<dbReference type="RefSeq" id="WP_382223821.1">
    <property type="nucleotide sequence ID" value="NZ_JBHTCA010000008.1"/>
</dbReference>
<dbReference type="Gene3D" id="3.40.50.1240">
    <property type="entry name" value="Phosphoglycerate mutase-like"/>
    <property type="match status" value="1"/>
</dbReference>